<dbReference type="PROSITE" id="PS01031">
    <property type="entry name" value="SHSP"/>
    <property type="match status" value="1"/>
</dbReference>
<dbReference type="SUPFAM" id="SSF49764">
    <property type="entry name" value="HSP20-like chaperones"/>
    <property type="match status" value="1"/>
</dbReference>
<dbReference type="PANTHER" id="PTHR11527">
    <property type="entry name" value="HEAT-SHOCK PROTEIN 20 FAMILY MEMBER"/>
    <property type="match status" value="1"/>
</dbReference>
<dbReference type="InterPro" id="IPR031107">
    <property type="entry name" value="Small_HSP"/>
</dbReference>
<name>A0A1L9B1Y3_9BACT</name>
<evidence type="ECO:0000259" key="3">
    <source>
        <dbReference type="PROSITE" id="PS01031"/>
    </source>
</evidence>
<dbReference type="InterPro" id="IPR008978">
    <property type="entry name" value="HSP20-like_chaperone"/>
</dbReference>
<dbReference type="CDD" id="cd06464">
    <property type="entry name" value="ACD_sHsps-like"/>
    <property type="match status" value="1"/>
</dbReference>
<evidence type="ECO:0000313" key="5">
    <source>
        <dbReference type="Proteomes" id="UP000182229"/>
    </source>
</evidence>
<protein>
    <submittedName>
        <fullName evidence="4">Spore coat protein</fullName>
    </submittedName>
</protein>
<dbReference type="EMBL" id="MPIN01000011">
    <property type="protein sequence ID" value="OJH36269.1"/>
    <property type="molecule type" value="Genomic_DNA"/>
</dbReference>
<gene>
    <name evidence="4" type="ORF">BON30_34510</name>
</gene>
<organism evidence="4 5">
    <name type="scientific">Cystobacter ferrugineus</name>
    <dbReference type="NCBI Taxonomy" id="83449"/>
    <lineage>
        <taxon>Bacteria</taxon>
        <taxon>Pseudomonadati</taxon>
        <taxon>Myxococcota</taxon>
        <taxon>Myxococcia</taxon>
        <taxon>Myxococcales</taxon>
        <taxon>Cystobacterineae</taxon>
        <taxon>Archangiaceae</taxon>
        <taxon>Cystobacter</taxon>
    </lineage>
</organism>
<dbReference type="AlphaFoldDB" id="A0A1L9B1Y3"/>
<evidence type="ECO:0000256" key="2">
    <source>
        <dbReference type="RuleBase" id="RU003616"/>
    </source>
</evidence>
<comment type="caution">
    <text evidence="4">The sequence shown here is derived from an EMBL/GenBank/DDBJ whole genome shotgun (WGS) entry which is preliminary data.</text>
</comment>
<dbReference type="InterPro" id="IPR002068">
    <property type="entry name" value="A-crystallin/Hsp20_dom"/>
</dbReference>
<evidence type="ECO:0000256" key="1">
    <source>
        <dbReference type="PROSITE-ProRule" id="PRU00285"/>
    </source>
</evidence>
<dbReference type="STRING" id="83449.BON30_34510"/>
<sequence>MSLIRRNNNDRGLVQNRGVDPFEVMRDFLQWDPFRELSRGVAGGAVTGFLPSFEVKETKNSYVFKADLPGVKQEDLNISLTGNRLTISGQRNEEKKDEGETHFVYERGFGSFSRSFSLPEGIDAEHVQADLKDGVLNVVVPKKPEVQPKRILIKGAHEGDTKANA</sequence>
<reference evidence="4 5" key="2">
    <citation type="submission" date="2016-12" db="EMBL/GenBank/DDBJ databases">
        <title>Draft Genome Sequence of Cystobacter ferrugineus Strain Cbfe23.</title>
        <authorList>
            <person name="Akbar S."/>
            <person name="Dowd S.E."/>
            <person name="Stevens D.C."/>
        </authorList>
    </citation>
    <scope>NUCLEOTIDE SEQUENCE [LARGE SCALE GENOMIC DNA]</scope>
    <source>
        <strain evidence="4 5">Cbfe23</strain>
    </source>
</reference>
<dbReference type="RefSeq" id="WP_071902762.1">
    <property type="nucleotide sequence ID" value="NZ_MPIN01000011.1"/>
</dbReference>
<evidence type="ECO:0000313" key="4">
    <source>
        <dbReference type="EMBL" id="OJH36269.1"/>
    </source>
</evidence>
<comment type="similarity">
    <text evidence="1 2">Belongs to the small heat shock protein (HSP20) family.</text>
</comment>
<reference evidence="5" key="1">
    <citation type="submission" date="2016-11" db="EMBL/GenBank/DDBJ databases">
        <authorList>
            <person name="Shukria A."/>
            <person name="Stevens D.C."/>
        </authorList>
    </citation>
    <scope>NUCLEOTIDE SEQUENCE [LARGE SCALE GENOMIC DNA]</scope>
    <source>
        <strain evidence="5">Cbfe23</strain>
    </source>
</reference>
<dbReference type="Gene3D" id="2.60.40.790">
    <property type="match status" value="1"/>
</dbReference>
<dbReference type="Proteomes" id="UP000182229">
    <property type="component" value="Unassembled WGS sequence"/>
</dbReference>
<dbReference type="Pfam" id="PF00011">
    <property type="entry name" value="HSP20"/>
    <property type="match status" value="1"/>
</dbReference>
<keyword evidence="4" id="KW-0946">Virion</keyword>
<keyword evidence="5" id="KW-1185">Reference proteome</keyword>
<keyword evidence="4" id="KW-0167">Capsid protein</keyword>
<feature type="domain" description="SHSP" evidence="3">
    <location>
        <begin position="44"/>
        <end position="156"/>
    </location>
</feature>
<proteinExistence type="inferred from homology"/>
<dbReference type="OrthoDB" id="9811615at2"/>
<accession>A0A1L9B1Y3</accession>